<proteinExistence type="predicted"/>
<feature type="compositionally biased region" description="Gly residues" evidence="1">
    <location>
        <begin position="118"/>
        <end position="129"/>
    </location>
</feature>
<evidence type="ECO:0000256" key="2">
    <source>
        <dbReference type="SAM" id="SignalP"/>
    </source>
</evidence>
<dbReference type="GeneID" id="24093938"/>
<keyword evidence="4" id="KW-1185">Reference proteome</keyword>
<feature type="region of interest" description="Disordered" evidence="1">
    <location>
        <begin position="63"/>
        <end position="138"/>
    </location>
</feature>
<organism evidence="3 4">
    <name type="scientific">Fibroporia radiculosa</name>
    <dbReference type="NCBI Taxonomy" id="599839"/>
    <lineage>
        <taxon>Eukaryota</taxon>
        <taxon>Fungi</taxon>
        <taxon>Dikarya</taxon>
        <taxon>Basidiomycota</taxon>
        <taxon>Agaricomycotina</taxon>
        <taxon>Agaricomycetes</taxon>
        <taxon>Polyporales</taxon>
        <taxon>Fibroporiaceae</taxon>
        <taxon>Fibroporia</taxon>
    </lineage>
</organism>
<evidence type="ECO:0000313" key="4">
    <source>
        <dbReference type="Proteomes" id="UP000006352"/>
    </source>
</evidence>
<keyword evidence="2" id="KW-0732">Signal</keyword>
<feature type="compositionally biased region" description="Basic and acidic residues" evidence="1">
    <location>
        <begin position="184"/>
        <end position="202"/>
    </location>
</feature>
<name>J4HSN2_9APHY</name>
<feature type="region of interest" description="Disordered" evidence="1">
    <location>
        <begin position="165"/>
        <end position="202"/>
    </location>
</feature>
<dbReference type="EMBL" id="HE796911">
    <property type="protein sequence ID" value="CCL99027.1"/>
    <property type="molecule type" value="Genomic_DNA"/>
</dbReference>
<feature type="compositionally biased region" description="Polar residues" evidence="1">
    <location>
        <begin position="72"/>
        <end position="81"/>
    </location>
</feature>
<feature type="chain" id="PRO_5003778660" evidence="2">
    <location>
        <begin position="22"/>
        <end position="219"/>
    </location>
</feature>
<evidence type="ECO:0000313" key="3">
    <source>
        <dbReference type="EMBL" id="CCL99027.1"/>
    </source>
</evidence>
<sequence>MRATVLAVAAAAAAAPVLVSAAPTPYYNDLYARGVDTDLDALARRMFSGALLGAQKGASRGARKVVVEQKKSQQAINSPANQPVRLPKYNPAIHGQQGQSSQGYGGSGYGKQGQSSQGYGGYGGSGYGKQGESNKGRGKREYDFDLFAREEGELALARRMLPGVQLGAPKGAGNDNENSEHDDDGGLQHHHGEDFEHQSEHMDHHLRELIARALFNELD</sequence>
<reference evidence="3 4" key="1">
    <citation type="journal article" date="2012" name="Appl. Environ. Microbiol.">
        <title>Short-read sequencing for genomic analysis of the brown rot fungus Fibroporia radiculosa.</title>
        <authorList>
            <person name="Tang J.D."/>
            <person name="Perkins A.D."/>
            <person name="Sonstegard T.S."/>
            <person name="Schroeder S.G."/>
            <person name="Burgess S.C."/>
            <person name="Diehl S.V."/>
        </authorList>
    </citation>
    <scope>NUCLEOTIDE SEQUENCE [LARGE SCALE GENOMIC DNA]</scope>
    <source>
        <strain evidence="3 4">TFFH 294</strain>
    </source>
</reference>
<dbReference type="AlphaFoldDB" id="J4HSN2"/>
<protein>
    <submittedName>
        <fullName evidence="3">Uncharacterized protein</fullName>
    </submittedName>
</protein>
<evidence type="ECO:0000256" key="1">
    <source>
        <dbReference type="SAM" id="MobiDB-lite"/>
    </source>
</evidence>
<dbReference type="HOGENOM" id="CLU_1261535_0_0_1"/>
<dbReference type="Proteomes" id="UP000006352">
    <property type="component" value="Unassembled WGS sequence"/>
</dbReference>
<gene>
    <name evidence="3" type="ORF">FIBRA_01036</name>
</gene>
<accession>J4HSN2</accession>
<feature type="signal peptide" evidence="2">
    <location>
        <begin position="1"/>
        <end position="21"/>
    </location>
</feature>
<dbReference type="RefSeq" id="XP_012178310.1">
    <property type="nucleotide sequence ID" value="XM_012322920.1"/>
</dbReference>
<dbReference type="InParanoid" id="J4HSN2"/>